<sequence length="101" mass="11464">MIEVNGKTYELKYNIRTIEQIEAVTKESLVASVRKTEGFLSIQELKIYFGFALFNDSGNRVSPQQGMDVAESLIKTEGYMKVNQMVMGAIEKDCPFLFQVD</sequence>
<evidence type="ECO:0000313" key="2">
    <source>
        <dbReference type="Proteomes" id="UP001142078"/>
    </source>
</evidence>
<dbReference type="Proteomes" id="UP001142078">
    <property type="component" value="Unassembled WGS sequence"/>
</dbReference>
<evidence type="ECO:0000313" key="1">
    <source>
        <dbReference type="EMBL" id="MCR2045486.1"/>
    </source>
</evidence>
<dbReference type="RefSeq" id="WP_042678516.1">
    <property type="nucleotide sequence ID" value="NZ_CABKTM010000005.1"/>
</dbReference>
<dbReference type="EMBL" id="JANJZL010000019">
    <property type="protein sequence ID" value="MCR2045486.1"/>
    <property type="molecule type" value="Genomic_DNA"/>
</dbReference>
<dbReference type="AlphaFoldDB" id="A0A9X2MQR3"/>
<gene>
    <name evidence="1" type="ORF">NSA23_15400</name>
</gene>
<protein>
    <submittedName>
        <fullName evidence="1">Uncharacterized protein</fullName>
    </submittedName>
</protein>
<accession>A0A9X2MQR3</accession>
<keyword evidence="2" id="KW-1185">Reference proteome</keyword>
<organism evidence="1 2">
    <name type="scientific">Anaerosalibacter massiliensis</name>
    <dbReference type="NCBI Taxonomy" id="1347392"/>
    <lineage>
        <taxon>Bacteria</taxon>
        <taxon>Bacillati</taxon>
        <taxon>Bacillota</taxon>
        <taxon>Tissierellia</taxon>
        <taxon>Tissierellales</taxon>
        <taxon>Sporanaerobacteraceae</taxon>
        <taxon>Anaerosalibacter</taxon>
    </lineage>
</organism>
<comment type="caution">
    <text evidence="1">The sequence shown here is derived from an EMBL/GenBank/DDBJ whole genome shotgun (WGS) entry which is preliminary data.</text>
</comment>
<reference evidence="1" key="1">
    <citation type="submission" date="2022-07" db="EMBL/GenBank/DDBJ databases">
        <title>Enhanced cultured diversity of the mouse gut microbiota enables custom-made synthetic communities.</title>
        <authorList>
            <person name="Afrizal A."/>
        </authorList>
    </citation>
    <scope>NUCLEOTIDE SEQUENCE</scope>
    <source>
        <strain evidence="1">DSM 29482</strain>
    </source>
</reference>
<proteinExistence type="predicted"/>
<name>A0A9X2MQR3_9FIRM</name>
<dbReference type="OrthoDB" id="2227441at2"/>